<feature type="compositionally biased region" description="Polar residues" evidence="1">
    <location>
        <begin position="176"/>
        <end position="210"/>
    </location>
</feature>
<reference evidence="3" key="1">
    <citation type="submission" date="2021-07" db="EMBL/GenBank/DDBJ databases">
        <title>Elsinoe batatas strain:CRI-CJ2 Genome sequencing and assembly.</title>
        <authorList>
            <person name="Huang L."/>
        </authorList>
    </citation>
    <scope>NUCLEOTIDE SEQUENCE</scope>
    <source>
        <strain evidence="3">CRI-CJ2</strain>
    </source>
</reference>
<protein>
    <recommendedName>
        <fullName evidence="2">RanBD1 domain-containing protein</fullName>
    </recommendedName>
</protein>
<dbReference type="InterPro" id="IPR000156">
    <property type="entry name" value="Ran_bind_dom"/>
</dbReference>
<feature type="compositionally biased region" description="Low complexity" evidence="1">
    <location>
        <begin position="754"/>
        <end position="765"/>
    </location>
</feature>
<feature type="compositionally biased region" description="Low complexity" evidence="1">
    <location>
        <begin position="27"/>
        <end position="36"/>
    </location>
</feature>
<dbReference type="InterPro" id="IPR053074">
    <property type="entry name" value="NPC_Nucleoporin"/>
</dbReference>
<feature type="compositionally biased region" description="Low complexity" evidence="1">
    <location>
        <begin position="545"/>
        <end position="558"/>
    </location>
</feature>
<feature type="compositionally biased region" description="Basic and acidic residues" evidence="1">
    <location>
        <begin position="867"/>
        <end position="883"/>
    </location>
</feature>
<feature type="domain" description="RanBD1" evidence="2">
    <location>
        <begin position="1160"/>
        <end position="1289"/>
    </location>
</feature>
<feature type="compositionally biased region" description="Basic and acidic residues" evidence="1">
    <location>
        <begin position="214"/>
        <end position="224"/>
    </location>
</feature>
<dbReference type="InterPro" id="IPR011993">
    <property type="entry name" value="PH-like_dom_sf"/>
</dbReference>
<feature type="compositionally biased region" description="Polar residues" evidence="1">
    <location>
        <begin position="455"/>
        <end position="465"/>
    </location>
</feature>
<feature type="compositionally biased region" description="Acidic residues" evidence="1">
    <location>
        <begin position="959"/>
        <end position="969"/>
    </location>
</feature>
<feature type="compositionally biased region" description="Low complexity" evidence="1">
    <location>
        <begin position="1090"/>
        <end position="1101"/>
    </location>
</feature>
<feature type="compositionally biased region" description="Polar residues" evidence="1">
    <location>
        <begin position="1057"/>
        <end position="1068"/>
    </location>
</feature>
<feature type="region of interest" description="Disordered" evidence="1">
    <location>
        <begin position="176"/>
        <end position="235"/>
    </location>
</feature>
<dbReference type="Pfam" id="PF00638">
    <property type="entry name" value="Ran_BP1"/>
    <property type="match status" value="1"/>
</dbReference>
<dbReference type="Proteomes" id="UP000809789">
    <property type="component" value="Unassembled WGS sequence"/>
</dbReference>
<keyword evidence="4" id="KW-1185">Reference proteome</keyword>
<name>A0A8K0PIP9_9PEZI</name>
<feature type="compositionally biased region" description="Acidic residues" evidence="1">
    <location>
        <begin position="857"/>
        <end position="866"/>
    </location>
</feature>
<feature type="compositionally biased region" description="Polar residues" evidence="1">
    <location>
        <begin position="570"/>
        <end position="606"/>
    </location>
</feature>
<evidence type="ECO:0000259" key="2">
    <source>
        <dbReference type="PROSITE" id="PS50196"/>
    </source>
</evidence>
<dbReference type="EMBL" id="JAESVG020000002">
    <property type="protein sequence ID" value="KAG8629732.1"/>
    <property type="molecule type" value="Genomic_DNA"/>
</dbReference>
<feature type="region of interest" description="Disordered" evidence="1">
    <location>
        <begin position="357"/>
        <end position="608"/>
    </location>
</feature>
<evidence type="ECO:0000256" key="1">
    <source>
        <dbReference type="SAM" id="MobiDB-lite"/>
    </source>
</evidence>
<evidence type="ECO:0000313" key="3">
    <source>
        <dbReference type="EMBL" id="KAG8629732.1"/>
    </source>
</evidence>
<feature type="compositionally biased region" description="Polar residues" evidence="1">
    <location>
        <begin position="91"/>
        <end position="103"/>
    </location>
</feature>
<dbReference type="SUPFAM" id="SSF50729">
    <property type="entry name" value="PH domain-like"/>
    <property type="match status" value="1"/>
</dbReference>
<comment type="caution">
    <text evidence="3">The sequence shown here is derived from an EMBL/GenBank/DDBJ whole genome shotgun (WGS) entry which is preliminary data.</text>
</comment>
<feature type="compositionally biased region" description="Low complexity" evidence="1">
    <location>
        <begin position="776"/>
        <end position="789"/>
    </location>
</feature>
<feature type="region of interest" description="Disordered" evidence="1">
    <location>
        <begin position="91"/>
        <end position="142"/>
    </location>
</feature>
<feature type="compositionally biased region" description="Low complexity" evidence="1">
    <location>
        <begin position="802"/>
        <end position="820"/>
    </location>
</feature>
<dbReference type="PANTHER" id="PTHR38697">
    <property type="entry name" value="NUCLEAR PORE COMPLEX PROTEIN SIMILAR TO S. CEREVISIAE NUP2 (EUROFUNG)"/>
    <property type="match status" value="1"/>
</dbReference>
<dbReference type="OrthoDB" id="10265837at2759"/>
<feature type="compositionally biased region" description="Basic and acidic residues" evidence="1">
    <location>
        <begin position="843"/>
        <end position="856"/>
    </location>
</feature>
<feature type="compositionally biased region" description="Basic residues" evidence="1">
    <location>
        <begin position="37"/>
        <end position="48"/>
    </location>
</feature>
<feature type="compositionally biased region" description="Polar residues" evidence="1">
    <location>
        <begin position="937"/>
        <end position="958"/>
    </location>
</feature>
<organism evidence="3 4">
    <name type="scientific">Elsinoe batatas</name>
    <dbReference type="NCBI Taxonomy" id="2601811"/>
    <lineage>
        <taxon>Eukaryota</taxon>
        <taxon>Fungi</taxon>
        <taxon>Dikarya</taxon>
        <taxon>Ascomycota</taxon>
        <taxon>Pezizomycotina</taxon>
        <taxon>Dothideomycetes</taxon>
        <taxon>Dothideomycetidae</taxon>
        <taxon>Myriangiales</taxon>
        <taxon>Elsinoaceae</taxon>
        <taxon>Elsinoe</taxon>
    </lineage>
</organism>
<sequence length="1289" mass="134563">MSKRGMELQGGADRYGGGEGPETPTDAPRQATAAQMARRRIATIKRPARATSPNKTTPAFGGFGQQPATMNTQPPSSGFAFGQNGTNGAAATSTFSFGQNQNTSNGGGFAFGQSQGAPTSNSFTFGQQSSGQNGGFSFNAGGPVSFPGGAGTNPFASTNGQSGAAAGFSGNIFSIPGSTNSSQQTQGATNGFSFASANGSTAPSSPSNSFGAADSDKKEIEQREPYLNSEQQKKVEEIVGQHLPDTPSSYSRDPLDLLPQDVLSQLAQYIRSLPSPAMGSQSSATSLFSKPYRAKSKKPWVTDTERNELKAAAPNLTPEQQNKLTQIVKDNVAPLRFKSDSELPSFEYLPNDVQREMLEFVRQPSGQQTQTPAKPANPFNFSTSATPEVKAAESPAAEQPKSNPFASIKSASASPAAASKPSTTFTFGQSKPAATPQSSLPTFSFGKPAEPAAAATSNEKQSSVDVTEEKASKTNPFASVSRSISPSPSPAKAQDATPKSLFDSAPTNGADSGFKFQPAPTVNGGAAPSATPAKPGFSFGGSKTPAPSSNNIFNSSAAPSPPATAPIQKTGPTFKQTASAPPSQPNFPAQKTPVAKQSQAKTTVPVPSTYVPQPGDSLITLVSKTGLFNACFRSHIKKLETYADWSAPVGYFLQELEMLKAAIKKKEQEEETAGRSRQAQFVPPSTGKPPVAQSILPPSTGKRSSEISITPNAQADDSPAKKQTATPGFQISSPSKPLSNTANLFNSILSSPDKPAATATPAKPAESPGNIFKFQPTTGSTPSTVSTAPNQPLPNQPFAGVASPFKSAPSSSSQSAPTFSVPKFGGGGSSNNFLSAFGAQAAKESEKEKAKRKAEDFDSDDDDEEEWERKDREEQEEKRRKLAESANKVAKMIDGKMVWVSKDQADAGPPATKSTASVFDSPSPGAGTTPTPANPFSFLSKSNATEANGQKGMSSTSQEDTDEDDDENEENRAPVTNDINVPATPAKSGGLFDRVSKNSDGTLQREAPDTAKKPVFGFGTSPAGDNTWKPETPIKFGNTETPGSTTPSGSPAKSLFNFASNTTSQPSAPSLPKFNFGGPPADSNKPSLFSSIPSTAPPAASVGFKFGNPPAGGASLLSTPQPGSAAPSIFSSAPGSRATTPGATTADEASTTAGTDNEEDAAPAEEQKDLTALSAEELRNEEVLFEQKARCRKFVRGGESPWENKGIGIIRLLKNKESNNHRVLMRLAPGGQIIINANLLKDKELYSIQSEKLVKMVFAESQGELSTFILTFGKKESAEELLGKVKAAE</sequence>
<feature type="compositionally biased region" description="Low complexity" evidence="1">
    <location>
        <begin position="111"/>
        <end position="139"/>
    </location>
</feature>
<feature type="compositionally biased region" description="Low complexity" evidence="1">
    <location>
        <begin position="1041"/>
        <end position="1051"/>
    </location>
</feature>
<feature type="compositionally biased region" description="Low complexity" evidence="1">
    <location>
        <begin position="830"/>
        <end position="842"/>
    </location>
</feature>
<dbReference type="CDD" id="cd13170">
    <property type="entry name" value="RanBD_NUP50"/>
    <property type="match status" value="1"/>
</dbReference>
<feature type="region of interest" description="Disordered" evidence="1">
    <location>
        <begin position="669"/>
        <end position="1166"/>
    </location>
</feature>
<dbReference type="SMART" id="SM00160">
    <property type="entry name" value="RanBD"/>
    <property type="match status" value="1"/>
</dbReference>
<feature type="compositionally biased region" description="Low complexity" evidence="1">
    <location>
        <begin position="921"/>
        <end position="931"/>
    </location>
</feature>
<dbReference type="Gene3D" id="2.30.29.30">
    <property type="entry name" value="Pleckstrin-homology domain (PH domain)/Phosphotyrosine-binding domain (PTB)"/>
    <property type="match status" value="1"/>
</dbReference>
<evidence type="ECO:0000313" key="4">
    <source>
        <dbReference type="Proteomes" id="UP000809789"/>
    </source>
</evidence>
<feature type="compositionally biased region" description="Polar residues" evidence="1">
    <location>
        <begin position="1129"/>
        <end position="1155"/>
    </location>
</feature>
<proteinExistence type="predicted"/>
<accession>A0A8K0PIP9</accession>
<feature type="region of interest" description="Disordered" evidence="1">
    <location>
        <begin position="1"/>
        <end position="73"/>
    </location>
</feature>
<feature type="compositionally biased region" description="Low complexity" evidence="1">
    <location>
        <begin position="476"/>
        <end position="486"/>
    </location>
</feature>
<gene>
    <name evidence="3" type="ORF">KVT40_001351</name>
</gene>
<feature type="compositionally biased region" description="Low complexity" evidence="1">
    <location>
        <begin position="404"/>
        <end position="427"/>
    </location>
</feature>
<dbReference type="PROSITE" id="PS50196">
    <property type="entry name" value="RANBD1"/>
    <property type="match status" value="1"/>
</dbReference>
<feature type="compositionally biased region" description="Polar residues" evidence="1">
    <location>
        <begin position="706"/>
        <end position="750"/>
    </location>
</feature>
<dbReference type="PANTHER" id="PTHR38697:SF1">
    <property type="entry name" value="NUCLEAR PORE COMPLEX PROTEIN SIMILAR TO S. CEREVISIAE NUP2 (EUROFUNG)"/>
    <property type="match status" value="1"/>
</dbReference>